<keyword evidence="1 2" id="KW-0378">Hydrolase</keyword>
<name>A0A163EP30_9BACL</name>
<dbReference type="Pfam" id="PF00293">
    <property type="entry name" value="NUDIX"/>
    <property type="match status" value="1"/>
</dbReference>
<accession>A0A163EP30</accession>
<dbReference type="OrthoDB" id="3689607at2"/>
<dbReference type="Gene3D" id="3.90.79.10">
    <property type="entry name" value="Nucleoside Triphosphate Pyrophosphohydrolase"/>
    <property type="match status" value="1"/>
</dbReference>
<dbReference type="GO" id="GO:0016787">
    <property type="term" value="F:hydrolase activity"/>
    <property type="evidence" value="ECO:0007669"/>
    <property type="project" value="UniProtKB-KW"/>
</dbReference>
<protein>
    <submittedName>
        <fullName evidence="4">NUDIX hydrolase</fullName>
    </submittedName>
</protein>
<dbReference type="PROSITE" id="PS51462">
    <property type="entry name" value="NUDIX"/>
    <property type="match status" value="1"/>
</dbReference>
<reference evidence="4" key="1">
    <citation type="journal article" date="2016" name="Genome Announc.">
        <title>Draft genomes of two strains of Paenibacillus glucanolyticus with capability to degrade lignocellulose.</title>
        <authorList>
            <person name="Mathews S.L."/>
            <person name="Pawlak J."/>
            <person name="Grunden A.M."/>
        </authorList>
    </citation>
    <scope>NUCLEOTIDE SEQUENCE [LARGE SCALE GENOMIC DNA]</scope>
    <source>
        <strain evidence="4">SLM1</strain>
    </source>
</reference>
<dbReference type="PROSITE" id="PS00893">
    <property type="entry name" value="NUDIX_BOX"/>
    <property type="match status" value="1"/>
</dbReference>
<dbReference type="InterPro" id="IPR020084">
    <property type="entry name" value="NUDIX_hydrolase_CS"/>
</dbReference>
<evidence type="ECO:0000259" key="3">
    <source>
        <dbReference type="PROSITE" id="PS51462"/>
    </source>
</evidence>
<dbReference type="InterPro" id="IPR015797">
    <property type="entry name" value="NUDIX_hydrolase-like_dom_sf"/>
</dbReference>
<evidence type="ECO:0000313" key="5">
    <source>
        <dbReference type="Proteomes" id="UP000076796"/>
    </source>
</evidence>
<dbReference type="RefSeq" id="WP_063480112.1">
    <property type="nucleotide sequence ID" value="NZ_CP147845.1"/>
</dbReference>
<evidence type="ECO:0000256" key="2">
    <source>
        <dbReference type="RuleBase" id="RU003476"/>
    </source>
</evidence>
<dbReference type="CDD" id="cd02883">
    <property type="entry name" value="NUDIX_Hydrolase"/>
    <property type="match status" value="1"/>
</dbReference>
<sequence>MRINTDLSSYRALSNDIHWGVVKARFDLDEDIDESKVSNVTILPFTGNRCVVFLVADGSWELPGGTLEPGERYLDALRREVREELGAELESYRVFGQFRCESSCKTPYRPHIPHPRFVRLVGYGDVCIIGEPLNPEDGEQVIAVEAVELDVAVQRFEETGRQDIADLYKLAYAIRQQDLSGR</sequence>
<comment type="similarity">
    <text evidence="2">Belongs to the Nudix hydrolase family.</text>
</comment>
<evidence type="ECO:0000313" key="4">
    <source>
        <dbReference type="EMBL" id="KZS43918.1"/>
    </source>
</evidence>
<dbReference type="PRINTS" id="PR00502">
    <property type="entry name" value="NUDIXFAMILY"/>
</dbReference>
<evidence type="ECO:0000256" key="1">
    <source>
        <dbReference type="ARBA" id="ARBA00022801"/>
    </source>
</evidence>
<dbReference type="InterPro" id="IPR000086">
    <property type="entry name" value="NUDIX_hydrolase_dom"/>
</dbReference>
<gene>
    <name evidence="4" type="ORF">AWU65_27980</name>
</gene>
<dbReference type="GeneID" id="97554520"/>
<feature type="domain" description="Nudix hydrolase" evidence="3">
    <location>
        <begin position="35"/>
        <end position="169"/>
    </location>
</feature>
<dbReference type="EMBL" id="LWMH01000002">
    <property type="protein sequence ID" value="KZS43918.1"/>
    <property type="molecule type" value="Genomic_DNA"/>
</dbReference>
<dbReference type="InterPro" id="IPR020476">
    <property type="entry name" value="Nudix_hydrolase"/>
</dbReference>
<dbReference type="SUPFAM" id="SSF55811">
    <property type="entry name" value="Nudix"/>
    <property type="match status" value="1"/>
</dbReference>
<organism evidence="4 5">
    <name type="scientific">Paenibacillus glucanolyticus</name>
    <dbReference type="NCBI Taxonomy" id="59843"/>
    <lineage>
        <taxon>Bacteria</taxon>
        <taxon>Bacillati</taxon>
        <taxon>Bacillota</taxon>
        <taxon>Bacilli</taxon>
        <taxon>Bacillales</taxon>
        <taxon>Paenibacillaceae</taxon>
        <taxon>Paenibacillus</taxon>
    </lineage>
</organism>
<keyword evidence="5" id="KW-1185">Reference proteome</keyword>
<dbReference type="STRING" id="59843.A3958_00285"/>
<dbReference type="Proteomes" id="UP000076796">
    <property type="component" value="Unassembled WGS sequence"/>
</dbReference>
<dbReference type="AlphaFoldDB" id="A0A163EP30"/>
<proteinExistence type="inferred from homology"/>
<comment type="caution">
    <text evidence="4">The sequence shown here is derived from an EMBL/GenBank/DDBJ whole genome shotgun (WGS) entry which is preliminary data.</text>
</comment>